<dbReference type="NCBIfam" id="TIGR02181">
    <property type="entry name" value="GRX_bact"/>
    <property type="match status" value="1"/>
</dbReference>
<comment type="similarity">
    <text evidence="1 6">Belongs to the glutaredoxin family.</text>
</comment>
<dbReference type="GO" id="GO:0045454">
    <property type="term" value="P:cell redox homeostasis"/>
    <property type="evidence" value="ECO:0007669"/>
    <property type="project" value="InterPro"/>
</dbReference>
<dbReference type="InterPro" id="IPR011900">
    <property type="entry name" value="GRX_bact"/>
</dbReference>
<dbReference type="PROSITE" id="PS00195">
    <property type="entry name" value="GLUTAREDOXIN_1"/>
    <property type="match status" value="1"/>
</dbReference>
<dbReference type="GO" id="GO:0034599">
    <property type="term" value="P:cellular response to oxidative stress"/>
    <property type="evidence" value="ECO:0007669"/>
    <property type="project" value="TreeGrafter"/>
</dbReference>
<evidence type="ECO:0000256" key="1">
    <source>
        <dbReference type="ARBA" id="ARBA00007787"/>
    </source>
</evidence>
<sequence length="87" mass="9877">MTAPVKLYTTRFCPYCVSAKRLLQNKHVDYLEISVDGDLNKRAEMTELSGRRTVPQIWIGDLHIGGFDELAALDRQGRLDSLLEQAQ</sequence>
<dbReference type="SUPFAM" id="SSF52833">
    <property type="entry name" value="Thioredoxin-like"/>
    <property type="match status" value="1"/>
</dbReference>
<evidence type="ECO:0000259" key="7">
    <source>
        <dbReference type="Pfam" id="PF00462"/>
    </source>
</evidence>
<dbReference type="PANTHER" id="PTHR45694">
    <property type="entry name" value="GLUTAREDOXIN 2"/>
    <property type="match status" value="1"/>
</dbReference>
<dbReference type="PRINTS" id="PR00160">
    <property type="entry name" value="GLUTAREDOXIN"/>
</dbReference>
<reference evidence="9" key="1">
    <citation type="submission" date="2017-11" db="EMBL/GenBank/DDBJ databases">
        <title>The draft genome sequence of Chromatocurvus sp. F02.</title>
        <authorList>
            <person name="Du Z.-J."/>
            <person name="Chang Y.-Q."/>
        </authorList>
    </citation>
    <scope>NUCLEOTIDE SEQUENCE [LARGE SCALE GENOMIC DNA]</scope>
    <source>
        <strain evidence="9">F02</strain>
    </source>
</reference>
<comment type="caution">
    <text evidence="8">The sequence shown here is derived from an EMBL/GenBank/DDBJ whole genome shotgun (WGS) entry which is preliminary data.</text>
</comment>
<dbReference type="InterPro" id="IPR002109">
    <property type="entry name" value="Glutaredoxin"/>
</dbReference>
<accession>A0A2N5Y7A9</accession>
<dbReference type="InterPro" id="IPR011767">
    <property type="entry name" value="GLR_AS"/>
</dbReference>
<keyword evidence="2 6" id="KW-0813">Transport</keyword>
<name>A0A2N5Y7A9_9GAMM</name>
<dbReference type="CDD" id="cd03418">
    <property type="entry name" value="GRX_GRXb_1_3_like"/>
    <property type="match status" value="1"/>
</dbReference>
<evidence type="ECO:0000256" key="6">
    <source>
        <dbReference type="RuleBase" id="RU364065"/>
    </source>
</evidence>
<evidence type="ECO:0000256" key="2">
    <source>
        <dbReference type="ARBA" id="ARBA00022448"/>
    </source>
</evidence>
<dbReference type="Proteomes" id="UP000234845">
    <property type="component" value="Unassembled WGS sequence"/>
</dbReference>
<evidence type="ECO:0000256" key="3">
    <source>
        <dbReference type="ARBA" id="ARBA00022982"/>
    </source>
</evidence>
<gene>
    <name evidence="8" type="primary">grxC</name>
    <name evidence="8" type="ORF">CWI75_02770</name>
</gene>
<evidence type="ECO:0000313" key="9">
    <source>
        <dbReference type="Proteomes" id="UP000234845"/>
    </source>
</evidence>
<protein>
    <recommendedName>
        <fullName evidence="6">Glutaredoxin</fullName>
    </recommendedName>
</protein>
<dbReference type="AlphaFoldDB" id="A0A2N5Y7A9"/>
<dbReference type="Pfam" id="PF00462">
    <property type="entry name" value="Glutaredoxin"/>
    <property type="match status" value="1"/>
</dbReference>
<dbReference type="GO" id="GO:0015038">
    <property type="term" value="F:glutathione disulfide oxidoreductase activity"/>
    <property type="evidence" value="ECO:0007669"/>
    <property type="project" value="UniProtKB-UniRule"/>
</dbReference>
<keyword evidence="9" id="KW-1185">Reference proteome</keyword>
<dbReference type="PANTHER" id="PTHR45694:SF18">
    <property type="entry name" value="GLUTAREDOXIN-1-RELATED"/>
    <property type="match status" value="1"/>
</dbReference>
<dbReference type="GO" id="GO:0005737">
    <property type="term" value="C:cytoplasm"/>
    <property type="evidence" value="ECO:0007669"/>
    <property type="project" value="TreeGrafter"/>
</dbReference>
<evidence type="ECO:0000313" key="8">
    <source>
        <dbReference type="EMBL" id="PLW84280.1"/>
    </source>
</evidence>
<dbReference type="Gene3D" id="3.40.30.10">
    <property type="entry name" value="Glutaredoxin"/>
    <property type="match status" value="1"/>
</dbReference>
<proteinExistence type="inferred from homology"/>
<dbReference type="InterPro" id="IPR014025">
    <property type="entry name" value="Glutaredoxin_subgr"/>
</dbReference>
<evidence type="ECO:0000256" key="5">
    <source>
        <dbReference type="ARBA" id="ARBA00023284"/>
    </source>
</evidence>
<feature type="domain" description="Glutaredoxin" evidence="7">
    <location>
        <begin position="5"/>
        <end position="64"/>
    </location>
</feature>
<dbReference type="PROSITE" id="PS51354">
    <property type="entry name" value="GLUTAREDOXIN_2"/>
    <property type="match status" value="1"/>
</dbReference>
<comment type="function">
    <text evidence="6">Has a glutathione-disulfide oxidoreductase activity in the presence of NADPH and glutathione reductase. Reduces low molecular weight disulfides and proteins.</text>
</comment>
<keyword evidence="5 6" id="KW-0676">Redox-active center</keyword>
<dbReference type="EMBL" id="PKLZ01000001">
    <property type="protein sequence ID" value="PLW84280.1"/>
    <property type="molecule type" value="Genomic_DNA"/>
</dbReference>
<organism evidence="8 9">
    <name type="scientific">Kineobactrum sediminis</name>
    <dbReference type="NCBI Taxonomy" id="1905677"/>
    <lineage>
        <taxon>Bacteria</taxon>
        <taxon>Pseudomonadati</taxon>
        <taxon>Pseudomonadota</taxon>
        <taxon>Gammaproteobacteria</taxon>
        <taxon>Cellvibrionales</taxon>
        <taxon>Halieaceae</taxon>
        <taxon>Kineobactrum</taxon>
    </lineage>
</organism>
<dbReference type="OrthoDB" id="9814618at2"/>
<dbReference type="InterPro" id="IPR036249">
    <property type="entry name" value="Thioredoxin-like_sf"/>
</dbReference>
<keyword evidence="4" id="KW-1015">Disulfide bond</keyword>
<keyword evidence="6" id="KW-0963">Cytoplasm</keyword>
<keyword evidence="3 6" id="KW-0249">Electron transport</keyword>
<evidence type="ECO:0000256" key="4">
    <source>
        <dbReference type="ARBA" id="ARBA00023157"/>
    </source>
</evidence>
<dbReference type="RefSeq" id="WP_101519916.1">
    <property type="nucleotide sequence ID" value="NZ_PKLZ01000001.1"/>
</dbReference>